<dbReference type="Proteomes" id="UP000005510">
    <property type="component" value="Unassembled WGS sequence"/>
</dbReference>
<accession>B7BD23</accession>
<evidence type="ECO:0000313" key="2">
    <source>
        <dbReference type="Proteomes" id="UP000005510"/>
    </source>
</evidence>
<dbReference type="HOGENOM" id="CLU_3046225_0_0_10"/>
<evidence type="ECO:0000313" key="1">
    <source>
        <dbReference type="EMBL" id="EEC95658.1"/>
    </source>
</evidence>
<protein>
    <submittedName>
        <fullName evidence="1">Uncharacterized protein</fullName>
    </submittedName>
</protein>
<name>B7BD23_9BACT</name>
<sequence>MYFVFGIVEYIPDIVKNIHDNVENKLTLYLRYLFAMCMICFLQRKNTPDYLLIV</sequence>
<organism evidence="1 2">
    <name type="scientific">Parabacteroides johnsonii DSM 18315</name>
    <dbReference type="NCBI Taxonomy" id="537006"/>
    <lineage>
        <taxon>Bacteria</taxon>
        <taxon>Pseudomonadati</taxon>
        <taxon>Bacteroidota</taxon>
        <taxon>Bacteroidia</taxon>
        <taxon>Bacteroidales</taxon>
        <taxon>Tannerellaceae</taxon>
        <taxon>Parabacteroides</taxon>
    </lineage>
</organism>
<reference evidence="1 2" key="2">
    <citation type="submission" date="2008-10" db="EMBL/GenBank/DDBJ databases">
        <authorList>
            <person name="Fulton L."/>
            <person name="Clifton S."/>
            <person name="Fulton B."/>
            <person name="Xu J."/>
            <person name="Minx P."/>
            <person name="Pepin K.H."/>
            <person name="Johnson M."/>
            <person name="Bhonagiri V."/>
            <person name="Nash W.E."/>
            <person name="Mardis E.R."/>
            <person name="Wilson R.K."/>
        </authorList>
    </citation>
    <scope>NUCLEOTIDE SEQUENCE [LARGE SCALE GENOMIC DNA]</scope>
    <source>
        <strain evidence="1 2">DSM 18315</strain>
    </source>
</reference>
<dbReference type="STRING" id="537006.PRABACTJOHN_02943"/>
<gene>
    <name evidence="1" type="ORF">PRABACTJOHN_02943</name>
</gene>
<comment type="caution">
    <text evidence="1">The sequence shown here is derived from an EMBL/GenBank/DDBJ whole genome shotgun (WGS) entry which is preliminary data.</text>
</comment>
<dbReference type="EMBL" id="ABYH01000325">
    <property type="protein sequence ID" value="EEC95658.1"/>
    <property type="molecule type" value="Genomic_DNA"/>
</dbReference>
<reference evidence="1 2" key="1">
    <citation type="submission" date="2008-10" db="EMBL/GenBank/DDBJ databases">
        <title>Draft genome sequence of Parabacteroides johnsonii (DSM 18315).</title>
        <authorList>
            <person name="Sudarsanam P."/>
            <person name="Ley R."/>
            <person name="Guruge J."/>
            <person name="Turnbaugh P.J."/>
            <person name="Mahowald M."/>
            <person name="Liep D."/>
            <person name="Gordon J."/>
        </authorList>
    </citation>
    <scope>NUCLEOTIDE SEQUENCE [LARGE SCALE GENOMIC DNA]</scope>
    <source>
        <strain evidence="1 2">DSM 18315</strain>
    </source>
</reference>
<proteinExistence type="predicted"/>
<dbReference type="AlphaFoldDB" id="B7BD23"/>